<proteinExistence type="predicted"/>
<feature type="compositionally biased region" description="Polar residues" evidence="1">
    <location>
        <begin position="279"/>
        <end position="292"/>
    </location>
</feature>
<evidence type="ECO:0000313" key="3">
    <source>
        <dbReference type="Proteomes" id="UP000319859"/>
    </source>
</evidence>
<comment type="caution">
    <text evidence="2">The sequence shown here is derived from an EMBL/GenBank/DDBJ whole genome shotgun (WGS) entry which is preliminary data.</text>
</comment>
<dbReference type="OrthoDB" id="9035945at2"/>
<dbReference type="Proteomes" id="UP000319859">
    <property type="component" value="Unassembled WGS sequence"/>
</dbReference>
<name>A0A560FGC4_9PROT</name>
<organism evidence="2 3">
    <name type="scientific">Nitrospirillum amazonense</name>
    <dbReference type="NCBI Taxonomy" id="28077"/>
    <lineage>
        <taxon>Bacteria</taxon>
        <taxon>Pseudomonadati</taxon>
        <taxon>Pseudomonadota</taxon>
        <taxon>Alphaproteobacteria</taxon>
        <taxon>Rhodospirillales</taxon>
        <taxon>Azospirillaceae</taxon>
        <taxon>Nitrospirillum</taxon>
    </lineage>
</organism>
<protein>
    <submittedName>
        <fullName evidence="2">Uncharacterized protein</fullName>
    </submittedName>
</protein>
<evidence type="ECO:0000313" key="2">
    <source>
        <dbReference type="EMBL" id="TWB20662.1"/>
    </source>
</evidence>
<gene>
    <name evidence="2" type="ORF">FBZ89_10661</name>
</gene>
<dbReference type="EMBL" id="VITN01000006">
    <property type="protein sequence ID" value="TWB20662.1"/>
    <property type="molecule type" value="Genomic_DNA"/>
</dbReference>
<dbReference type="RefSeq" id="WP_145750182.1">
    <property type="nucleotide sequence ID" value="NZ_VITN01000006.1"/>
</dbReference>
<evidence type="ECO:0000256" key="1">
    <source>
        <dbReference type="SAM" id="MobiDB-lite"/>
    </source>
</evidence>
<feature type="region of interest" description="Disordered" evidence="1">
    <location>
        <begin position="237"/>
        <end position="340"/>
    </location>
</feature>
<accession>A0A560FGC4</accession>
<sequence length="391" mass="40951">MDGRAGACLGDLPLLDRSPSGVWRPRDRAALESTLSRHFGEPVDLVGRMPAFAAVARALTEGDVVRAHIALLHARLPPLPERAVVVRANQNGLAKQIAANYLTQPRIPAGAQDAKPGTWTSIGAGGTAALDAAMAVARTMAGRATLVGAILIPGNIGQTRSGQVPGTDVDYGYAEGQLTLTVKDGDGHTRLIYDGSGDLNGQYRTPEGVLLAQAGPDGLAMAPGAIAALAGGDRVFSQKTKTPNEGEPGTWAINPGQSAQDGQTGSPADRIKNGKKSPAASQRNQAEANSATPPGPENDDGKEKPNRATNPKHHQNSVSPEPKNAGELYENSIPDNKGVRWEKDNDGIIHRFSASRNGETHWNGSTGGTDPIKAHDIPIKIRRLLEPKAGK</sequence>
<dbReference type="AlphaFoldDB" id="A0A560FGC4"/>
<feature type="compositionally biased region" description="Polar residues" evidence="1">
    <location>
        <begin position="255"/>
        <end position="266"/>
    </location>
</feature>
<reference evidence="2 3" key="1">
    <citation type="submission" date="2019-06" db="EMBL/GenBank/DDBJ databases">
        <title>Genomic Encyclopedia of Type Strains, Phase IV (KMG-V): Genome sequencing to study the core and pangenomes of soil and plant-associated prokaryotes.</title>
        <authorList>
            <person name="Whitman W."/>
        </authorList>
    </citation>
    <scope>NUCLEOTIDE SEQUENCE [LARGE SCALE GENOMIC DNA]</scope>
    <source>
        <strain evidence="2 3">BR 11880</strain>
    </source>
</reference>